<accession>A0A1H9RT48</accession>
<organism evidence="1 2">
    <name type="scientific">Lentzea xinjiangensis</name>
    <dbReference type="NCBI Taxonomy" id="402600"/>
    <lineage>
        <taxon>Bacteria</taxon>
        <taxon>Bacillati</taxon>
        <taxon>Actinomycetota</taxon>
        <taxon>Actinomycetes</taxon>
        <taxon>Pseudonocardiales</taxon>
        <taxon>Pseudonocardiaceae</taxon>
        <taxon>Lentzea</taxon>
    </lineage>
</organism>
<dbReference type="AlphaFoldDB" id="A0A1H9RT48"/>
<dbReference type="Proteomes" id="UP000199352">
    <property type="component" value="Unassembled WGS sequence"/>
</dbReference>
<evidence type="ECO:0000313" key="1">
    <source>
        <dbReference type="EMBL" id="SER75764.1"/>
    </source>
</evidence>
<dbReference type="EMBL" id="FOFR01000015">
    <property type="protein sequence ID" value="SER75764.1"/>
    <property type="molecule type" value="Genomic_DNA"/>
</dbReference>
<keyword evidence="2" id="KW-1185">Reference proteome</keyword>
<dbReference type="OrthoDB" id="1467427at2"/>
<reference evidence="2" key="1">
    <citation type="submission" date="2016-10" db="EMBL/GenBank/DDBJ databases">
        <authorList>
            <person name="Varghese N."/>
            <person name="Submissions S."/>
        </authorList>
    </citation>
    <scope>NUCLEOTIDE SEQUENCE [LARGE SCALE GENOMIC DNA]</scope>
    <source>
        <strain evidence="2">CGMCC 4.3525</strain>
    </source>
</reference>
<proteinExistence type="predicted"/>
<name>A0A1H9RT48_9PSEU</name>
<dbReference type="RefSeq" id="WP_089955843.1">
    <property type="nucleotide sequence ID" value="NZ_FOFR01000015.1"/>
</dbReference>
<sequence length="311" mass="33762">MPNGQMKSIDIQIAPDDLKALKKSHYMLCFAKKVNDTYNVVWQSAEDYLVDNTFSWQPLYELFGSNDFKGNDWVHTATNKVPIGLGYEAVLSEEGLLGDASSGGPATGITLVNHYGSIHPGLSAYSTGVDGQGKTTPIYVAETPIVPGSDVLTPMEVVQVWFEQDITTSTMFSSARSNAVEIDLTDDNTATRLYSNGGWSTPRSRVLYTDPTTILTIIAALTGAILLQDLVSKITSKLTGVYRDVKVDVSTMGGNTVKIEYREQPGLTGARLDQVRVLLLGKLAVDQLTEFTLESFAQLGVGYKTLNATTD</sequence>
<gene>
    <name evidence="1" type="ORF">SAMN05216188_11537</name>
</gene>
<protein>
    <submittedName>
        <fullName evidence="1">Uncharacterized protein</fullName>
    </submittedName>
</protein>
<evidence type="ECO:0000313" key="2">
    <source>
        <dbReference type="Proteomes" id="UP000199352"/>
    </source>
</evidence>